<dbReference type="InterPro" id="IPR014284">
    <property type="entry name" value="RNA_pol_sigma-70_dom"/>
</dbReference>
<dbReference type="SUPFAM" id="SSF88946">
    <property type="entry name" value="Sigma2 domain of RNA polymerase sigma factors"/>
    <property type="match status" value="1"/>
</dbReference>
<dbReference type="RefSeq" id="WP_272104521.1">
    <property type="nucleotide sequence ID" value="NZ_JAQNDK010000007.1"/>
</dbReference>
<dbReference type="SUPFAM" id="SSF54427">
    <property type="entry name" value="NTF2-like"/>
    <property type="match status" value="1"/>
</dbReference>
<dbReference type="InterPro" id="IPR036388">
    <property type="entry name" value="WH-like_DNA-bd_sf"/>
</dbReference>
<dbReference type="InterPro" id="IPR013249">
    <property type="entry name" value="RNA_pol_sigma70_r4_t2"/>
</dbReference>
<dbReference type="EMBL" id="JAQNDK010000007">
    <property type="protein sequence ID" value="MDC0685939.1"/>
    <property type="molecule type" value="Genomic_DNA"/>
</dbReference>
<evidence type="ECO:0000259" key="3">
    <source>
        <dbReference type="Pfam" id="PF08281"/>
    </source>
</evidence>
<dbReference type="InterPro" id="IPR007627">
    <property type="entry name" value="RNA_pol_sigma70_r2"/>
</dbReference>
<dbReference type="Pfam" id="PF04542">
    <property type="entry name" value="Sigma70_r2"/>
    <property type="match status" value="1"/>
</dbReference>
<dbReference type="Pfam" id="PF08281">
    <property type="entry name" value="Sigma70_r4_2"/>
    <property type="match status" value="1"/>
</dbReference>
<evidence type="ECO:0000313" key="5">
    <source>
        <dbReference type="Proteomes" id="UP001217485"/>
    </source>
</evidence>
<comment type="caution">
    <text evidence="4">The sequence shown here is derived from an EMBL/GenBank/DDBJ whole genome shotgun (WGS) entry which is preliminary data.</text>
</comment>
<dbReference type="PANTHER" id="PTHR30173:SF36">
    <property type="entry name" value="ECF RNA POLYMERASE SIGMA FACTOR SIGJ"/>
    <property type="match status" value="1"/>
</dbReference>
<keyword evidence="5" id="KW-1185">Reference proteome</keyword>
<comment type="subunit">
    <text evidence="1">Interacts transiently with the RNA polymerase catalytic core formed by RpoA, RpoB, RpoC and RpoZ (2 alpha, 1 beta, 1 beta' and 1 omega subunit) to form the RNA polymerase holoenzyme that can initiate transcription.</text>
</comment>
<accession>A0ABT5CHK9</accession>
<dbReference type="Gene3D" id="1.10.10.10">
    <property type="entry name" value="Winged helix-like DNA-binding domain superfamily/Winged helix DNA-binding domain"/>
    <property type="match status" value="1"/>
</dbReference>
<dbReference type="PANTHER" id="PTHR30173">
    <property type="entry name" value="SIGMA 19 FACTOR"/>
    <property type="match status" value="1"/>
</dbReference>
<dbReference type="InterPro" id="IPR032710">
    <property type="entry name" value="NTF2-like_dom_sf"/>
</dbReference>
<name>A0ABT5CHK9_9BACT</name>
<reference evidence="4 5" key="1">
    <citation type="submission" date="2023-01" db="EMBL/GenBank/DDBJ databases">
        <title>Minimal conservation of predation-associated metabolite biosynthetic gene clusters underscores biosynthetic potential of Myxococcota including descriptions for ten novel species: Archangium lansinium sp. nov., Myxococcus landrumus sp. nov., Nannocystis bai.</title>
        <authorList>
            <person name="Ahearne A."/>
            <person name="Stevens C."/>
            <person name="Dowd S."/>
        </authorList>
    </citation>
    <scope>NUCLEOTIDE SEQUENCE [LARGE SCALE GENOMIC DNA]</scope>
    <source>
        <strain evidence="4 5">WIWO2</strain>
    </source>
</reference>
<organism evidence="4 5">
    <name type="scientific">Sorangium atrum</name>
    <dbReference type="NCBI Taxonomy" id="2995308"/>
    <lineage>
        <taxon>Bacteria</taxon>
        <taxon>Pseudomonadati</taxon>
        <taxon>Myxococcota</taxon>
        <taxon>Polyangia</taxon>
        <taxon>Polyangiales</taxon>
        <taxon>Polyangiaceae</taxon>
        <taxon>Sorangium</taxon>
    </lineage>
</organism>
<dbReference type="InterPro" id="IPR052704">
    <property type="entry name" value="ECF_Sigma-70_Domain"/>
</dbReference>
<dbReference type="Proteomes" id="UP001217485">
    <property type="component" value="Unassembled WGS sequence"/>
</dbReference>
<dbReference type="InterPro" id="IPR013325">
    <property type="entry name" value="RNA_pol_sigma_r2"/>
</dbReference>
<evidence type="ECO:0000256" key="1">
    <source>
        <dbReference type="ARBA" id="ARBA00011344"/>
    </source>
</evidence>
<dbReference type="Gene3D" id="1.10.1740.10">
    <property type="match status" value="1"/>
</dbReference>
<dbReference type="SUPFAM" id="SSF88659">
    <property type="entry name" value="Sigma3 and sigma4 domains of RNA polymerase sigma factors"/>
    <property type="match status" value="1"/>
</dbReference>
<dbReference type="Gene3D" id="3.10.450.50">
    <property type="match status" value="1"/>
</dbReference>
<sequence length="307" mass="34148">MTAPSSARRVAAFESCRQDLIALAYRMLGDLGRAEDMVQEAWLRWESHAGDADSPKAYLVTIVTRLCLNELDSARARREESRADRLPEPVDLDEGGMPSLEKLEQVSMAFLVVLQRLTPAERAVLLLHDVFDFDHREIAELVGNNAPACRKLLERARQHLAVERRMLVARADDHHRLLQAFLSATLAGDIRVLVNLLADDAIMITDGGPRGRVVERQRNLPQPLHGAARIAAFIVAATARNAGQLQIEEHELNGQPAIVFWTGDRPFAALLLAVADGKIQRVFFHADLDRLRYLGRRSATSSPRPPG</sequence>
<feature type="domain" description="RNA polymerase sigma-70 region 2" evidence="2">
    <location>
        <begin position="13"/>
        <end position="75"/>
    </location>
</feature>
<feature type="domain" description="RNA polymerase sigma factor 70 region 4 type 2" evidence="3">
    <location>
        <begin position="108"/>
        <end position="160"/>
    </location>
</feature>
<dbReference type="InterPro" id="IPR013324">
    <property type="entry name" value="RNA_pol_sigma_r3/r4-like"/>
</dbReference>
<gene>
    <name evidence="4" type="ORF">POL72_50015</name>
</gene>
<proteinExistence type="predicted"/>
<evidence type="ECO:0000259" key="2">
    <source>
        <dbReference type="Pfam" id="PF04542"/>
    </source>
</evidence>
<dbReference type="NCBIfam" id="TIGR02937">
    <property type="entry name" value="sigma70-ECF"/>
    <property type="match status" value="1"/>
</dbReference>
<evidence type="ECO:0000313" key="4">
    <source>
        <dbReference type="EMBL" id="MDC0685939.1"/>
    </source>
</evidence>
<protein>
    <submittedName>
        <fullName evidence="4">Sigma-70 family RNA polymerase sigma factor</fullName>
    </submittedName>
</protein>